<evidence type="ECO:0000256" key="3">
    <source>
        <dbReference type="ARBA" id="ARBA00022692"/>
    </source>
</evidence>
<evidence type="ECO:0000256" key="7">
    <source>
        <dbReference type="ARBA" id="ARBA00023224"/>
    </source>
</evidence>
<feature type="transmembrane region" description="Helical" evidence="8">
    <location>
        <begin position="38"/>
        <end position="57"/>
    </location>
</feature>
<reference evidence="9" key="1">
    <citation type="submission" date="2021-04" db="EMBL/GenBank/DDBJ databases">
        <authorList>
            <person name="Chebbi M.A.C M."/>
        </authorList>
    </citation>
    <scope>NUCLEOTIDE SEQUENCE</scope>
</reference>
<dbReference type="GO" id="GO:0007165">
    <property type="term" value="P:signal transduction"/>
    <property type="evidence" value="ECO:0007669"/>
    <property type="project" value="UniProtKB-KW"/>
</dbReference>
<keyword evidence="6 8" id="KW-0675">Receptor</keyword>
<accession>A0A8J2H8L0</accession>
<protein>
    <recommendedName>
        <fullName evidence="8">Gustatory receptor</fullName>
    </recommendedName>
</protein>
<evidence type="ECO:0000256" key="2">
    <source>
        <dbReference type="ARBA" id="ARBA00022475"/>
    </source>
</evidence>
<keyword evidence="4 8" id="KW-1133">Transmembrane helix</keyword>
<evidence type="ECO:0000256" key="4">
    <source>
        <dbReference type="ARBA" id="ARBA00022989"/>
    </source>
</evidence>
<name>A0A8J2H8L0_COTCN</name>
<dbReference type="Proteomes" id="UP000786811">
    <property type="component" value="Unassembled WGS sequence"/>
</dbReference>
<keyword evidence="3 8" id="KW-0812">Transmembrane</keyword>
<evidence type="ECO:0000313" key="10">
    <source>
        <dbReference type="Proteomes" id="UP000786811"/>
    </source>
</evidence>
<evidence type="ECO:0000256" key="1">
    <source>
        <dbReference type="ARBA" id="ARBA00004651"/>
    </source>
</evidence>
<feature type="transmembrane region" description="Helical" evidence="8">
    <location>
        <begin position="240"/>
        <end position="264"/>
    </location>
</feature>
<dbReference type="GO" id="GO:0050909">
    <property type="term" value="P:sensory perception of taste"/>
    <property type="evidence" value="ECO:0007669"/>
    <property type="project" value="InterPro"/>
</dbReference>
<comment type="function">
    <text evidence="8">Gustatory receptor which mediates acceptance or avoidance behavior, depending on its substrates.</text>
</comment>
<dbReference type="OrthoDB" id="6366728at2759"/>
<dbReference type="GO" id="GO:0030424">
    <property type="term" value="C:axon"/>
    <property type="evidence" value="ECO:0007669"/>
    <property type="project" value="TreeGrafter"/>
</dbReference>
<feature type="transmembrane region" description="Helical" evidence="8">
    <location>
        <begin position="69"/>
        <end position="94"/>
    </location>
</feature>
<dbReference type="GO" id="GO:0008049">
    <property type="term" value="P:male courtship behavior"/>
    <property type="evidence" value="ECO:0007669"/>
    <property type="project" value="TreeGrafter"/>
</dbReference>
<feature type="transmembrane region" description="Helical" evidence="8">
    <location>
        <begin position="159"/>
        <end position="176"/>
    </location>
</feature>
<keyword evidence="5 8" id="KW-0472">Membrane</keyword>
<keyword evidence="7 8" id="KW-0807">Transducer</keyword>
<dbReference type="GO" id="GO:0005886">
    <property type="term" value="C:plasma membrane"/>
    <property type="evidence" value="ECO:0007669"/>
    <property type="project" value="UniProtKB-SubCell"/>
</dbReference>
<dbReference type="PANTHER" id="PTHR21143">
    <property type="entry name" value="INVERTEBRATE GUSTATORY RECEPTOR"/>
    <property type="match status" value="1"/>
</dbReference>
<keyword evidence="10" id="KW-1185">Reference proteome</keyword>
<dbReference type="PANTHER" id="PTHR21143:SF133">
    <property type="entry name" value="GUSTATORY AND PHEROMONE RECEPTOR 32A-RELATED"/>
    <property type="match status" value="1"/>
</dbReference>
<evidence type="ECO:0000256" key="6">
    <source>
        <dbReference type="ARBA" id="ARBA00023170"/>
    </source>
</evidence>
<organism evidence="9 10">
    <name type="scientific">Cotesia congregata</name>
    <name type="common">Parasitoid wasp</name>
    <name type="synonym">Apanteles congregatus</name>
    <dbReference type="NCBI Taxonomy" id="51543"/>
    <lineage>
        <taxon>Eukaryota</taxon>
        <taxon>Metazoa</taxon>
        <taxon>Ecdysozoa</taxon>
        <taxon>Arthropoda</taxon>
        <taxon>Hexapoda</taxon>
        <taxon>Insecta</taxon>
        <taxon>Pterygota</taxon>
        <taxon>Neoptera</taxon>
        <taxon>Endopterygota</taxon>
        <taxon>Hymenoptera</taxon>
        <taxon>Apocrita</taxon>
        <taxon>Ichneumonoidea</taxon>
        <taxon>Braconidae</taxon>
        <taxon>Microgastrinae</taxon>
        <taxon>Cotesia</taxon>
    </lineage>
</organism>
<dbReference type="GO" id="GO:0007635">
    <property type="term" value="P:chemosensory behavior"/>
    <property type="evidence" value="ECO:0007669"/>
    <property type="project" value="TreeGrafter"/>
</dbReference>
<dbReference type="GO" id="GO:0030425">
    <property type="term" value="C:dendrite"/>
    <property type="evidence" value="ECO:0007669"/>
    <property type="project" value="TreeGrafter"/>
</dbReference>
<keyword evidence="2 8" id="KW-1003">Cell membrane</keyword>
<dbReference type="GO" id="GO:0043025">
    <property type="term" value="C:neuronal cell body"/>
    <property type="evidence" value="ECO:0007669"/>
    <property type="project" value="TreeGrafter"/>
</dbReference>
<dbReference type="InterPro" id="IPR013604">
    <property type="entry name" value="7TM_chemorcpt"/>
</dbReference>
<evidence type="ECO:0000256" key="5">
    <source>
        <dbReference type="ARBA" id="ARBA00023136"/>
    </source>
</evidence>
<sequence>MLYYQHYKFIQHIFSRILGLSPWTHNKKEICELSSVGTCYNISISLIIILLGVYEVLDETFADKFPGKLVPLIIVKVIFITLLCTSFIPLVYIIKQKQLIRVMNRFKDVDRVLSKCKNYERKYDHTNIIIFCTNFLTTIFLILILDACYFSIVRIFIENLPTIIGGGVMIQYAMIVNKLNNRFDIINTIFSKLGNLKVDATPQVFTVTQVASRRLVITDIDNLKYAFVELCEMCQYTADFYGMSVLISILCYAERIIFCVYLSLLPALELGNFETLWQVTAPRLIWIVFVFLMFTASITTIKKQVYRSLTDDKIVEKVIFFILLLMLLINKIDFSSLQLSQFSIDLLHLKVEFTAYDIMPLDRTLLAIITGTITMYLIIAIQFADSPS</sequence>
<dbReference type="Pfam" id="PF08395">
    <property type="entry name" value="7tm_7"/>
    <property type="match status" value="1"/>
</dbReference>
<comment type="subcellular location">
    <subcellularLocation>
        <location evidence="1 8">Cell membrane</location>
        <topology evidence="1 8">Multi-pass membrane protein</topology>
    </subcellularLocation>
</comment>
<feature type="non-terminal residue" evidence="9">
    <location>
        <position position="1"/>
    </location>
</feature>
<dbReference type="AlphaFoldDB" id="A0A8J2H8L0"/>
<dbReference type="EMBL" id="CAJNRD030001118">
    <property type="protein sequence ID" value="CAG5083983.1"/>
    <property type="molecule type" value="Genomic_DNA"/>
</dbReference>
<feature type="transmembrane region" description="Helical" evidence="8">
    <location>
        <begin position="128"/>
        <end position="153"/>
    </location>
</feature>
<evidence type="ECO:0000313" key="9">
    <source>
        <dbReference type="EMBL" id="CAG5083983.1"/>
    </source>
</evidence>
<gene>
    <name evidence="9" type="ORF">HICCMSTLAB_LOCUS3983</name>
</gene>
<feature type="transmembrane region" description="Helical" evidence="8">
    <location>
        <begin position="284"/>
        <end position="302"/>
    </location>
</feature>
<proteinExistence type="inferred from homology"/>
<evidence type="ECO:0000256" key="8">
    <source>
        <dbReference type="RuleBase" id="RU363108"/>
    </source>
</evidence>
<comment type="similarity">
    <text evidence="8">Belongs to the insect chemoreceptor superfamily. Gustatory receptor (GR) family.</text>
</comment>
<comment type="caution">
    <text evidence="9">The sequence shown here is derived from an EMBL/GenBank/DDBJ whole genome shotgun (WGS) entry which is preliminary data.</text>
</comment>
<feature type="transmembrane region" description="Helical" evidence="8">
    <location>
        <begin position="365"/>
        <end position="384"/>
    </location>
</feature>